<dbReference type="GO" id="GO:0032301">
    <property type="term" value="C:MutSalpha complex"/>
    <property type="evidence" value="ECO:0007669"/>
    <property type="project" value="TreeGrafter"/>
</dbReference>
<dbReference type="SMART" id="SM00533">
    <property type="entry name" value="MUTSd"/>
    <property type="match status" value="1"/>
</dbReference>
<dbReference type="PROSITE" id="PS00486">
    <property type="entry name" value="DNA_MISMATCH_REPAIR_2"/>
    <property type="match status" value="1"/>
</dbReference>
<dbReference type="Pfam" id="PF00488">
    <property type="entry name" value="MutS_V"/>
    <property type="match status" value="1"/>
</dbReference>
<dbReference type="Proteomes" id="UP000077266">
    <property type="component" value="Unassembled WGS sequence"/>
</dbReference>
<dbReference type="Pfam" id="PF05188">
    <property type="entry name" value="MutS_II"/>
    <property type="match status" value="1"/>
</dbReference>
<evidence type="ECO:0000313" key="10">
    <source>
        <dbReference type="Proteomes" id="UP000077266"/>
    </source>
</evidence>
<comment type="function">
    <text evidence="6">Component of the post-replicative DNA mismatch repair system (MMR).</text>
</comment>
<dbReference type="GO" id="GO:0005524">
    <property type="term" value="F:ATP binding"/>
    <property type="evidence" value="ECO:0007669"/>
    <property type="project" value="UniProtKB-KW"/>
</dbReference>
<keyword evidence="3 6" id="KW-0227">DNA damage</keyword>
<dbReference type="GO" id="GO:0140664">
    <property type="term" value="F:ATP-dependent DNA damage sensor activity"/>
    <property type="evidence" value="ECO:0007669"/>
    <property type="project" value="InterPro"/>
</dbReference>
<dbReference type="NCBIfam" id="NF003810">
    <property type="entry name" value="PRK05399.1"/>
    <property type="match status" value="1"/>
</dbReference>
<name>A0A165EK49_EXIGL</name>
<keyword evidence="7" id="KW-0175">Coiled coil</keyword>
<keyword evidence="10" id="KW-1185">Reference proteome</keyword>
<dbReference type="FunCoup" id="A0A165EK49">
    <property type="interactions" value="866"/>
</dbReference>
<evidence type="ECO:0000256" key="4">
    <source>
        <dbReference type="ARBA" id="ARBA00022840"/>
    </source>
</evidence>
<keyword evidence="5 6" id="KW-0238">DNA-binding</keyword>
<proteinExistence type="inferred from homology"/>
<dbReference type="OrthoDB" id="121051at2759"/>
<dbReference type="AlphaFoldDB" id="A0A165EK49"/>
<dbReference type="InterPro" id="IPR007695">
    <property type="entry name" value="DNA_mismatch_repair_MutS-lik_N"/>
</dbReference>
<dbReference type="InterPro" id="IPR017261">
    <property type="entry name" value="DNA_mismatch_repair_MutS/MSH"/>
</dbReference>
<dbReference type="PIRSF" id="PIRSF037677">
    <property type="entry name" value="DNA_mis_repair_Msh6"/>
    <property type="match status" value="1"/>
</dbReference>
<protein>
    <recommendedName>
        <fullName evidence="8">DNA mismatch repair proteins mutS family domain-containing protein</fullName>
    </recommendedName>
</protein>
<dbReference type="Gene3D" id="3.30.420.110">
    <property type="entry name" value="MutS, connector domain"/>
    <property type="match status" value="1"/>
</dbReference>
<dbReference type="Gene3D" id="3.40.50.300">
    <property type="entry name" value="P-loop containing nucleotide triphosphate hydrolases"/>
    <property type="match status" value="1"/>
</dbReference>
<evidence type="ECO:0000259" key="8">
    <source>
        <dbReference type="PROSITE" id="PS00486"/>
    </source>
</evidence>
<keyword evidence="4" id="KW-0067">ATP-binding</keyword>
<dbReference type="InterPro" id="IPR007861">
    <property type="entry name" value="DNA_mismatch_repair_MutS_clamp"/>
</dbReference>
<dbReference type="Pfam" id="PF05192">
    <property type="entry name" value="MutS_III"/>
    <property type="match status" value="1"/>
</dbReference>
<dbReference type="SUPFAM" id="SSF53150">
    <property type="entry name" value="DNA repair protein MutS, domain II"/>
    <property type="match status" value="1"/>
</dbReference>
<dbReference type="SUPFAM" id="SSF48334">
    <property type="entry name" value="DNA repair protein MutS, domain III"/>
    <property type="match status" value="1"/>
</dbReference>
<dbReference type="PANTHER" id="PTHR11361">
    <property type="entry name" value="DNA MISMATCH REPAIR PROTEIN MUTS FAMILY MEMBER"/>
    <property type="match status" value="1"/>
</dbReference>
<dbReference type="SUPFAM" id="SSF55271">
    <property type="entry name" value="DNA repair protein MutS, domain I"/>
    <property type="match status" value="1"/>
</dbReference>
<evidence type="ECO:0000256" key="2">
    <source>
        <dbReference type="ARBA" id="ARBA00022741"/>
    </source>
</evidence>
<dbReference type="InterPro" id="IPR036678">
    <property type="entry name" value="MutS_con_dom_sf"/>
</dbReference>
<evidence type="ECO:0000256" key="1">
    <source>
        <dbReference type="ARBA" id="ARBA00006271"/>
    </source>
</evidence>
<organism evidence="9 10">
    <name type="scientific">Exidia glandulosa HHB12029</name>
    <dbReference type="NCBI Taxonomy" id="1314781"/>
    <lineage>
        <taxon>Eukaryota</taxon>
        <taxon>Fungi</taxon>
        <taxon>Dikarya</taxon>
        <taxon>Basidiomycota</taxon>
        <taxon>Agaricomycotina</taxon>
        <taxon>Agaricomycetes</taxon>
        <taxon>Auriculariales</taxon>
        <taxon>Exidiaceae</taxon>
        <taxon>Exidia</taxon>
    </lineage>
</organism>
<dbReference type="GO" id="GO:0030983">
    <property type="term" value="F:mismatched DNA binding"/>
    <property type="evidence" value="ECO:0007669"/>
    <property type="project" value="InterPro"/>
</dbReference>
<dbReference type="SMART" id="SM00534">
    <property type="entry name" value="MUTSac"/>
    <property type="match status" value="1"/>
</dbReference>
<feature type="domain" description="DNA mismatch repair proteins mutS family" evidence="8">
    <location>
        <begin position="780"/>
        <end position="796"/>
    </location>
</feature>
<dbReference type="InterPro" id="IPR007696">
    <property type="entry name" value="DNA_mismatch_repair_MutS_core"/>
</dbReference>
<dbReference type="InterPro" id="IPR027417">
    <property type="entry name" value="P-loop_NTPase"/>
</dbReference>
<dbReference type="GO" id="GO:0006298">
    <property type="term" value="P:mismatch repair"/>
    <property type="evidence" value="ECO:0007669"/>
    <property type="project" value="InterPro"/>
</dbReference>
<reference evidence="9 10" key="1">
    <citation type="journal article" date="2016" name="Mol. Biol. Evol.">
        <title>Comparative Genomics of Early-Diverging Mushroom-Forming Fungi Provides Insights into the Origins of Lignocellulose Decay Capabilities.</title>
        <authorList>
            <person name="Nagy L.G."/>
            <person name="Riley R."/>
            <person name="Tritt A."/>
            <person name="Adam C."/>
            <person name="Daum C."/>
            <person name="Floudas D."/>
            <person name="Sun H."/>
            <person name="Yadav J.S."/>
            <person name="Pangilinan J."/>
            <person name="Larsson K.H."/>
            <person name="Matsuura K."/>
            <person name="Barry K."/>
            <person name="Labutti K."/>
            <person name="Kuo R."/>
            <person name="Ohm R.A."/>
            <person name="Bhattacharya S.S."/>
            <person name="Shirouzu T."/>
            <person name="Yoshinaga Y."/>
            <person name="Martin F.M."/>
            <person name="Grigoriev I.V."/>
            <person name="Hibbett D.S."/>
        </authorList>
    </citation>
    <scope>NUCLEOTIDE SEQUENCE [LARGE SCALE GENOMIC DNA]</scope>
    <source>
        <strain evidence="9 10">HHB12029</strain>
    </source>
</reference>
<keyword evidence="2 6" id="KW-0547">Nucleotide-binding</keyword>
<dbReference type="InterPro" id="IPR045076">
    <property type="entry name" value="MutS"/>
</dbReference>
<dbReference type="InterPro" id="IPR000432">
    <property type="entry name" value="DNA_mismatch_repair_MutS_C"/>
</dbReference>
<dbReference type="Pfam" id="PF01624">
    <property type="entry name" value="MutS_I"/>
    <property type="match status" value="1"/>
</dbReference>
<dbReference type="PANTHER" id="PTHR11361:SF148">
    <property type="entry name" value="DNA MISMATCH REPAIR PROTEIN MSH6"/>
    <property type="match status" value="1"/>
</dbReference>
<dbReference type="STRING" id="1314781.A0A165EK49"/>
<keyword evidence="6" id="KW-0234">DNA repair</keyword>
<dbReference type="InterPro" id="IPR016151">
    <property type="entry name" value="DNA_mismatch_repair_MutS_N"/>
</dbReference>
<evidence type="ECO:0000256" key="7">
    <source>
        <dbReference type="SAM" id="Coils"/>
    </source>
</evidence>
<gene>
    <name evidence="9" type="ORF">EXIGLDRAFT_210105</name>
</gene>
<dbReference type="InterPro" id="IPR007860">
    <property type="entry name" value="DNA_mmatch_repair_MutS_con_dom"/>
</dbReference>
<dbReference type="Gene3D" id="3.40.1170.10">
    <property type="entry name" value="DNA repair protein MutS, domain I"/>
    <property type="match status" value="1"/>
</dbReference>
<evidence type="ECO:0000256" key="5">
    <source>
        <dbReference type="ARBA" id="ARBA00023125"/>
    </source>
</evidence>
<dbReference type="Gene3D" id="1.10.1420.10">
    <property type="match status" value="2"/>
</dbReference>
<dbReference type="SUPFAM" id="SSF52540">
    <property type="entry name" value="P-loop containing nucleoside triphosphate hydrolases"/>
    <property type="match status" value="1"/>
</dbReference>
<sequence length="954" mass="106207">MSATYVLLQNDSSVLTFLQKNGNTPTDPDYDPRTIYIPPNAWKQFTPFEKQFWEIKQNQYDTVLFFQKGKFFELYENDARIGHQEFDLKLTERVKMCMVGVPEQSFNFWAVKFLMRGYKVGKVMQDETALGAEMRLAKEKSGGAKKPAAKEDKIVRRVLNQVYTVGTLVDTDILQDEEAGHCISIVEHEGGVFGVCVLDCSTSEFNLSAFSDDVCRTRLETVLRQIRAKELLHVKGNLTAETTRLLKTALPGSCIWTWQRPADVLSYENTLNALLDLYPSPAMFDDDDDPSMSADEYAGVPDAIRGMLSEKAPIEALGAMIAYLRQLNIDKNILSMKNFNAVDPMKKGVGLLLDGQTLAHLEVLSNSEGTAEGSLLSLLGRCITPFGKRLFRMWLCAPLRDAKAINERLDAVEDLIDHPLSAEHFEKMTKGIPDLERLLTRIHAGKCKVKDFLKVVETFKTLNGKLESLEESAKLKAESLTKLFKSVPDLLPQLEAVEDMYVVEDDALLPREGKDEQYDEVIAEIDDIETKLENKREKISKELGVEVTYWHSSQGQKEIYIVQVPASKGKKVPSDWTATNSTKAMKRYDVPELASLIRKLKEARENRTSAISSFSLRVYARFDADRGLWLRAVRMLAELDCLFSLAKASEAIGATCRPEVVESADGKASVEFKNLKHPALCLKRDEFIPNDVNLGGDAPRVMLLTGPNMGGKSTLMRMTAAGVIMAQLGMLLPADSARISPVDTIMTRMGAYDNMFSNSSTFKVELDECCKILKQATPRSLVILDELGRGTSTYDGMAIAGAVLHELATHTLALSCFATHYSSLTDDYAFHPQIRNMHMATRVDDEKRELVFLYKLVEGVATGSFGTHVASLAGVPSDVVERAEVISADFATKFKKKIEGKTRSALPLPVQADFAYLTKLVSGLSLPDDETRRREVLKTIRQTVAKISAPPSAS</sequence>
<dbReference type="InterPro" id="IPR036187">
    <property type="entry name" value="DNA_mismatch_repair_MutS_sf"/>
</dbReference>
<feature type="coiled-coil region" evidence="7">
    <location>
        <begin position="511"/>
        <end position="538"/>
    </location>
</feature>
<dbReference type="EMBL" id="KV426135">
    <property type="protein sequence ID" value="KZV87127.1"/>
    <property type="molecule type" value="Genomic_DNA"/>
</dbReference>
<accession>A0A165EK49</accession>
<dbReference type="InParanoid" id="A0A165EK49"/>
<comment type="similarity">
    <text evidence="1 6">Belongs to the DNA mismatch repair MutS family.</text>
</comment>
<evidence type="ECO:0000256" key="6">
    <source>
        <dbReference type="RuleBase" id="RU003756"/>
    </source>
</evidence>
<evidence type="ECO:0000256" key="3">
    <source>
        <dbReference type="ARBA" id="ARBA00022763"/>
    </source>
</evidence>
<dbReference type="Pfam" id="PF05190">
    <property type="entry name" value="MutS_IV"/>
    <property type="match status" value="1"/>
</dbReference>
<evidence type="ECO:0000313" key="9">
    <source>
        <dbReference type="EMBL" id="KZV87127.1"/>
    </source>
</evidence>